<reference evidence="2 3" key="1">
    <citation type="journal article" date="2014" name="PLoS ONE">
        <title>De novo Genome Assembly of the Fungal Plant Pathogen Pyrenophora semeniperda.</title>
        <authorList>
            <person name="Soliai M.M."/>
            <person name="Meyer S.E."/>
            <person name="Udall J.A."/>
            <person name="Elzinga D.E."/>
            <person name="Hermansen R.A."/>
            <person name="Bodily P.M."/>
            <person name="Hart A.A."/>
            <person name="Coleman C.E."/>
        </authorList>
    </citation>
    <scope>NUCLEOTIDE SEQUENCE [LARGE SCALE GENOMIC DNA]</scope>
    <source>
        <strain evidence="2 3">CCB06</strain>
        <tissue evidence="2">Mycelium</tissue>
    </source>
</reference>
<name>A0A3M7MHE1_9PLEO</name>
<evidence type="ECO:0008006" key="4">
    <source>
        <dbReference type="Google" id="ProtNLM"/>
    </source>
</evidence>
<proteinExistence type="predicted"/>
<dbReference type="EMBL" id="KE747843">
    <property type="protein sequence ID" value="RMZ73941.1"/>
    <property type="molecule type" value="Genomic_DNA"/>
</dbReference>
<gene>
    <name evidence="2" type="ORF">GMOD_00004753</name>
</gene>
<protein>
    <recommendedName>
        <fullName evidence="4">Secreted protein</fullName>
    </recommendedName>
</protein>
<dbReference type="Proteomes" id="UP000265663">
    <property type="component" value="Unassembled WGS sequence"/>
</dbReference>
<accession>A0A3M7MHE1</accession>
<evidence type="ECO:0000313" key="2">
    <source>
        <dbReference type="EMBL" id="RMZ73941.1"/>
    </source>
</evidence>
<keyword evidence="3" id="KW-1185">Reference proteome</keyword>
<feature type="signal peptide" evidence="1">
    <location>
        <begin position="1"/>
        <end position="24"/>
    </location>
</feature>
<keyword evidence="1" id="KW-0732">Signal</keyword>
<evidence type="ECO:0000256" key="1">
    <source>
        <dbReference type="SAM" id="SignalP"/>
    </source>
</evidence>
<evidence type="ECO:0000313" key="3">
    <source>
        <dbReference type="Proteomes" id="UP000265663"/>
    </source>
</evidence>
<sequence>MCRESLSAHIFHLLFAALSIPTHRFLPVKTRPRQRGSLTTQQGPDAIRVEEGLFRRLWAAPGGVCGVALPMLRRRGKAYGFHSFVPFNLFPTCSASSLADAHQALIFVN</sequence>
<feature type="chain" id="PRO_5018072335" description="Secreted protein" evidence="1">
    <location>
        <begin position="25"/>
        <end position="109"/>
    </location>
</feature>
<organism evidence="2 3">
    <name type="scientific">Pyrenophora seminiperda CCB06</name>
    <dbReference type="NCBI Taxonomy" id="1302712"/>
    <lineage>
        <taxon>Eukaryota</taxon>
        <taxon>Fungi</taxon>
        <taxon>Dikarya</taxon>
        <taxon>Ascomycota</taxon>
        <taxon>Pezizomycotina</taxon>
        <taxon>Dothideomycetes</taxon>
        <taxon>Pleosporomycetidae</taxon>
        <taxon>Pleosporales</taxon>
        <taxon>Pleosporineae</taxon>
        <taxon>Pleosporaceae</taxon>
        <taxon>Pyrenophora</taxon>
    </lineage>
</organism>
<dbReference type="AlphaFoldDB" id="A0A3M7MHE1"/>